<feature type="region of interest" description="Disordered" evidence="1">
    <location>
        <begin position="62"/>
        <end position="96"/>
    </location>
</feature>
<accession>A0A150SEI1</accession>
<evidence type="ECO:0000256" key="1">
    <source>
        <dbReference type="SAM" id="MobiDB-lite"/>
    </source>
</evidence>
<dbReference type="EMBL" id="JEMB01001077">
    <property type="protein sequence ID" value="KYF90816.1"/>
    <property type="molecule type" value="Genomic_DNA"/>
</dbReference>
<organism evidence="2 3">
    <name type="scientific">Sorangium cellulosum</name>
    <name type="common">Polyangium cellulosum</name>
    <dbReference type="NCBI Taxonomy" id="56"/>
    <lineage>
        <taxon>Bacteria</taxon>
        <taxon>Pseudomonadati</taxon>
        <taxon>Myxococcota</taxon>
        <taxon>Polyangia</taxon>
        <taxon>Polyangiales</taxon>
        <taxon>Polyangiaceae</taxon>
        <taxon>Sorangium</taxon>
    </lineage>
</organism>
<proteinExistence type="predicted"/>
<sequence length="96" mass="10663">MPGGANRRPRATARVAGLFVRPVMSGSRERRRSTALRPSSFEFLQFIRASERHRVSRARIDVSSRHGDLLASRERTGPRDGFEGQDGLCRGPGEEG</sequence>
<dbReference type="AlphaFoldDB" id="A0A150SEI1"/>
<evidence type="ECO:0000313" key="3">
    <source>
        <dbReference type="Proteomes" id="UP000075635"/>
    </source>
</evidence>
<name>A0A150SEI1_SORCE</name>
<gene>
    <name evidence="2" type="ORF">BE17_17735</name>
</gene>
<comment type="caution">
    <text evidence="2">The sequence shown here is derived from an EMBL/GenBank/DDBJ whole genome shotgun (WGS) entry which is preliminary data.</text>
</comment>
<dbReference type="Proteomes" id="UP000075635">
    <property type="component" value="Unassembled WGS sequence"/>
</dbReference>
<protein>
    <submittedName>
        <fullName evidence="2">Uncharacterized protein</fullName>
    </submittedName>
</protein>
<reference evidence="2 3" key="1">
    <citation type="submission" date="2014-02" db="EMBL/GenBank/DDBJ databases">
        <title>The small core and large imbalanced accessory genome model reveals a collaborative survival strategy of Sorangium cellulosum strains in nature.</title>
        <authorList>
            <person name="Han K."/>
            <person name="Peng R."/>
            <person name="Blom J."/>
            <person name="Li Y.-Z."/>
        </authorList>
    </citation>
    <scope>NUCLEOTIDE SEQUENCE [LARGE SCALE GENOMIC DNA]</scope>
    <source>
        <strain evidence="2 3">So0011-07</strain>
    </source>
</reference>
<feature type="compositionally biased region" description="Basic and acidic residues" evidence="1">
    <location>
        <begin position="62"/>
        <end position="82"/>
    </location>
</feature>
<evidence type="ECO:0000313" key="2">
    <source>
        <dbReference type="EMBL" id="KYF90816.1"/>
    </source>
</evidence>